<organism evidence="2 3">
    <name type="scientific">Synaphobranchus kaupii</name>
    <name type="common">Kaup's arrowtooth eel</name>
    <dbReference type="NCBI Taxonomy" id="118154"/>
    <lineage>
        <taxon>Eukaryota</taxon>
        <taxon>Metazoa</taxon>
        <taxon>Chordata</taxon>
        <taxon>Craniata</taxon>
        <taxon>Vertebrata</taxon>
        <taxon>Euteleostomi</taxon>
        <taxon>Actinopterygii</taxon>
        <taxon>Neopterygii</taxon>
        <taxon>Teleostei</taxon>
        <taxon>Anguilliformes</taxon>
        <taxon>Synaphobranchidae</taxon>
        <taxon>Synaphobranchus</taxon>
    </lineage>
</organism>
<evidence type="ECO:0000256" key="1">
    <source>
        <dbReference type="SAM" id="MobiDB-lite"/>
    </source>
</evidence>
<dbReference type="OrthoDB" id="8954107at2759"/>
<gene>
    <name evidence="2" type="ORF">SKAU_G00227740</name>
</gene>
<feature type="compositionally biased region" description="Basic and acidic residues" evidence="1">
    <location>
        <begin position="63"/>
        <end position="75"/>
    </location>
</feature>
<sequence>MAAKLNPNILYVREPRESLSSHDSDRLAQAEAGEESSDSDGEQEETSHKLIRKVSTSGQIRAKGGETERDRKGRVTDCKAVNCSECNAPKLTK</sequence>
<feature type="region of interest" description="Disordered" evidence="1">
    <location>
        <begin position="1"/>
        <end position="75"/>
    </location>
</feature>
<reference evidence="2" key="1">
    <citation type="journal article" date="2023" name="Science">
        <title>Genome structures resolve the early diversification of teleost fishes.</title>
        <authorList>
            <person name="Parey E."/>
            <person name="Louis A."/>
            <person name="Montfort J."/>
            <person name="Bouchez O."/>
            <person name="Roques C."/>
            <person name="Iampietro C."/>
            <person name="Lluch J."/>
            <person name="Castinel A."/>
            <person name="Donnadieu C."/>
            <person name="Desvignes T."/>
            <person name="Floi Bucao C."/>
            <person name="Jouanno E."/>
            <person name="Wen M."/>
            <person name="Mejri S."/>
            <person name="Dirks R."/>
            <person name="Jansen H."/>
            <person name="Henkel C."/>
            <person name="Chen W.J."/>
            <person name="Zahm M."/>
            <person name="Cabau C."/>
            <person name="Klopp C."/>
            <person name="Thompson A.W."/>
            <person name="Robinson-Rechavi M."/>
            <person name="Braasch I."/>
            <person name="Lecointre G."/>
            <person name="Bobe J."/>
            <person name="Postlethwait J.H."/>
            <person name="Berthelot C."/>
            <person name="Roest Crollius H."/>
            <person name="Guiguen Y."/>
        </authorList>
    </citation>
    <scope>NUCLEOTIDE SEQUENCE</scope>
    <source>
        <strain evidence="2">WJC10195</strain>
    </source>
</reference>
<dbReference type="Proteomes" id="UP001152622">
    <property type="component" value="Chromosome 8"/>
</dbReference>
<feature type="compositionally biased region" description="Basic and acidic residues" evidence="1">
    <location>
        <begin position="13"/>
        <end position="28"/>
    </location>
</feature>
<comment type="caution">
    <text evidence="2">The sequence shown here is derived from an EMBL/GenBank/DDBJ whole genome shotgun (WGS) entry which is preliminary data.</text>
</comment>
<dbReference type="EMBL" id="JAINUF010000008">
    <property type="protein sequence ID" value="KAJ8351298.1"/>
    <property type="molecule type" value="Genomic_DNA"/>
</dbReference>
<name>A0A9Q1F563_SYNKA</name>
<keyword evidence="3" id="KW-1185">Reference proteome</keyword>
<protein>
    <submittedName>
        <fullName evidence="2">Uncharacterized protein</fullName>
    </submittedName>
</protein>
<evidence type="ECO:0000313" key="2">
    <source>
        <dbReference type="EMBL" id="KAJ8351298.1"/>
    </source>
</evidence>
<evidence type="ECO:0000313" key="3">
    <source>
        <dbReference type="Proteomes" id="UP001152622"/>
    </source>
</evidence>
<accession>A0A9Q1F563</accession>
<proteinExistence type="predicted"/>
<dbReference type="AlphaFoldDB" id="A0A9Q1F563"/>
<feature type="compositionally biased region" description="Acidic residues" evidence="1">
    <location>
        <begin position="32"/>
        <end position="44"/>
    </location>
</feature>